<dbReference type="OrthoDB" id="2103474at2759"/>
<feature type="transmembrane region" description="Helical" evidence="2">
    <location>
        <begin position="41"/>
        <end position="68"/>
    </location>
</feature>
<dbReference type="VEuPathDB" id="FungiDB:MUCCIDRAFT_108857"/>
<keyword evidence="2" id="KW-0472">Membrane</keyword>
<keyword evidence="2" id="KW-1133">Transmembrane helix</keyword>
<accession>A0A168MIY1</accession>
<comment type="caution">
    <text evidence="3">The sequence shown here is derived from an EMBL/GenBank/DDBJ whole genome shotgun (WGS) entry which is preliminary data.</text>
</comment>
<feature type="transmembrane region" description="Helical" evidence="2">
    <location>
        <begin position="88"/>
        <end position="111"/>
    </location>
</feature>
<dbReference type="PANTHER" id="PTHR35519">
    <property type="entry name" value="MEMBRANE PROTEINS"/>
    <property type="match status" value="1"/>
</dbReference>
<dbReference type="PANTHER" id="PTHR35519:SF2">
    <property type="entry name" value="PH DOMAIN PROTEIN"/>
    <property type="match status" value="1"/>
</dbReference>
<dbReference type="EMBL" id="AMYB01000003">
    <property type="protein sequence ID" value="OAD05011.1"/>
    <property type="molecule type" value="Genomic_DNA"/>
</dbReference>
<evidence type="ECO:0000313" key="4">
    <source>
        <dbReference type="Proteomes" id="UP000077051"/>
    </source>
</evidence>
<reference evidence="3 4" key="1">
    <citation type="submission" date="2015-06" db="EMBL/GenBank/DDBJ databases">
        <title>Expansion of signal transduction pathways in fungi by whole-genome duplication.</title>
        <authorList>
            <consortium name="DOE Joint Genome Institute"/>
            <person name="Corrochano L.M."/>
            <person name="Kuo A."/>
            <person name="Marcet-Houben M."/>
            <person name="Polaino S."/>
            <person name="Salamov A."/>
            <person name="Villalobos J.M."/>
            <person name="Alvarez M.I."/>
            <person name="Avalos J."/>
            <person name="Benito E.P."/>
            <person name="Benoit I."/>
            <person name="Burger G."/>
            <person name="Camino L.P."/>
            <person name="Canovas D."/>
            <person name="Cerda-Olmedo E."/>
            <person name="Cheng J.-F."/>
            <person name="Dominguez A."/>
            <person name="Elias M."/>
            <person name="Eslava A.P."/>
            <person name="Glaser F."/>
            <person name="Grimwood J."/>
            <person name="Gutierrez G."/>
            <person name="Heitman J."/>
            <person name="Henrissat B."/>
            <person name="Iturriaga E.A."/>
            <person name="Lang B.F."/>
            <person name="Lavin J.L."/>
            <person name="Lee S."/>
            <person name="Li W."/>
            <person name="Lindquist E."/>
            <person name="Lopez-Garcia S."/>
            <person name="Luque E.M."/>
            <person name="Marcos A.T."/>
            <person name="Martin J."/>
            <person name="Mccluskey K."/>
            <person name="Medina H.R."/>
            <person name="Miralles-Duran A."/>
            <person name="Miyazaki A."/>
            <person name="Munoz-Torres E."/>
            <person name="Oguiza J.A."/>
            <person name="Ohm R."/>
            <person name="Olmedo M."/>
            <person name="Orejas M."/>
            <person name="Ortiz-Castellanos L."/>
            <person name="Pisabarro A.G."/>
            <person name="Rodriguez-Romero J."/>
            <person name="Ruiz-Herrera J."/>
            <person name="Ruiz-Vazquez R."/>
            <person name="Sanz C."/>
            <person name="Schackwitz W."/>
            <person name="Schmutz J."/>
            <person name="Shahriari M."/>
            <person name="Shelest E."/>
            <person name="Silva-Franco F."/>
            <person name="Soanes D."/>
            <person name="Syed K."/>
            <person name="Tagua V.G."/>
            <person name="Talbot N.J."/>
            <person name="Thon M."/>
            <person name="De Vries R.P."/>
            <person name="Wiebenga A."/>
            <person name="Yadav J.S."/>
            <person name="Braun E.L."/>
            <person name="Baker S."/>
            <person name="Garre V."/>
            <person name="Horwitz B."/>
            <person name="Torres-Martinez S."/>
            <person name="Idnurm A."/>
            <person name="Herrera-Estrella A."/>
            <person name="Gabaldon T."/>
            <person name="Grigoriev I.V."/>
        </authorList>
    </citation>
    <scope>NUCLEOTIDE SEQUENCE [LARGE SCALE GENOMIC DNA]</scope>
    <source>
        <strain evidence="3 4">CBS 277.49</strain>
    </source>
</reference>
<name>A0A168MIY1_MUCCL</name>
<dbReference type="AlphaFoldDB" id="A0A168MIY1"/>
<evidence type="ECO:0000313" key="3">
    <source>
        <dbReference type="EMBL" id="OAD05011.1"/>
    </source>
</evidence>
<feature type="compositionally biased region" description="Basic and acidic residues" evidence="1">
    <location>
        <begin position="143"/>
        <end position="152"/>
    </location>
</feature>
<dbReference type="Proteomes" id="UP000077051">
    <property type="component" value="Unassembled WGS sequence"/>
</dbReference>
<dbReference type="Pfam" id="PF13430">
    <property type="entry name" value="DUF4112"/>
    <property type="match status" value="1"/>
</dbReference>
<keyword evidence="4" id="KW-1185">Reference proteome</keyword>
<evidence type="ECO:0000256" key="2">
    <source>
        <dbReference type="SAM" id="Phobius"/>
    </source>
</evidence>
<dbReference type="InterPro" id="IPR025187">
    <property type="entry name" value="DUF4112"/>
</dbReference>
<dbReference type="STRING" id="747725.A0A168MIY1"/>
<proteinExistence type="predicted"/>
<gene>
    <name evidence="3" type="ORF">MUCCIDRAFT_108857</name>
</gene>
<sequence>MSNYLWKKKVQEPEVQLPERDARVLEKYTHKMKRFDEMIKVCCCWIGYDVLLEFIPIFGKVISLYFALSLYRLACQCDLPRSIKRRMLYHVSIDFLLGLIPILGILLDMLYRAHSKNARILRRFLYERARQGAVKAESAALDVGKEHEHSHLSDPTSVLMEKDRQNQLSKTK</sequence>
<feature type="region of interest" description="Disordered" evidence="1">
    <location>
        <begin position="140"/>
        <end position="172"/>
    </location>
</feature>
<protein>
    <submittedName>
        <fullName evidence="3">Uncharacterized protein</fullName>
    </submittedName>
</protein>
<evidence type="ECO:0000256" key="1">
    <source>
        <dbReference type="SAM" id="MobiDB-lite"/>
    </source>
</evidence>
<keyword evidence="2" id="KW-0812">Transmembrane</keyword>
<organism evidence="3 4">
    <name type="scientific">Mucor lusitanicus CBS 277.49</name>
    <dbReference type="NCBI Taxonomy" id="747725"/>
    <lineage>
        <taxon>Eukaryota</taxon>
        <taxon>Fungi</taxon>
        <taxon>Fungi incertae sedis</taxon>
        <taxon>Mucoromycota</taxon>
        <taxon>Mucoromycotina</taxon>
        <taxon>Mucoromycetes</taxon>
        <taxon>Mucorales</taxon>
        <taxon>Mucorineae</taxon>
        <taxon>Mucoraceae</taxon>
        <taxon>Mucor</taxon>
    </lineage>
</organism>